<proteinExistence type="inferred from homology"/>
<gene>
    <name evidence="7" type="primary">rlmD</name>
    <name evidence="7" type="ORF">H9901_02390</name>
</gene>
<dbReference type="EMBL" id="JAHLFS010000031">
    <property type="protein sequence ID" value="MBU3851526.1"/>
    <property type="molecule type" value="Genomic_DNA"/>
</dbReference>
<evidence type="ECO:0000256" key="4">
    <source>
        <dbReference type="PROSITE-ProRule" id="PRU01024"/>
    </source>
</evidence>
<dbReference type="SUPFAM" id="SSF50249">
    <property type="entry name" value="Nucleic acid-binding proteins"/>
    <property type="match status" value="1"/>
</dbReference>
<dbReference type="AlphaFoldDB" id="A0A948TJ76"/>
<dbReference type="Gene3D" id="3.40.50.150">
    <property type="entry name" value="Vaccinia Virus protein VP39"/>
    <property type="match status" value="1"/>
</dbReference>
<dbReference type="InterPro" id="IPR029063">
    <property type="entry name" value="SAM-dependent_MTases_sf"/>
</dbReference>
<dbReference type="Proteomes" id="UP000777303">
    <property type="component" value="Unassembled WGS sequence"/>
</dbReference>
<feature type="binding site" evidence="4">
    <location>
        <position position="342"/>
    </location>
    <ligand>
        <name>S-adenosyl-L-methionine</name>
        <dbReference type="ChEBI" id="CHEBI:59789"/>
    </ligand>
</feature>
<dbReference type="Pfam" id="PF05958">
    <property type="entry name" value="tRNA_U5-meth_tr"/>
    <property type="match status" value="1"/>
</dbReference>
<dbReference type="PROSITE" id="PS01230">
    <property type="entry name" value="TRMA_1"/>
    <property type="match status" value="1"/>
</dbReference>
<reference evidence="7" key="1">
    <citation type="journal article" date="2021" name="PeerJ">
        <title>Extensive microbial diversity within the chicken gut microbiome revealed by metagenomics and culture.</title>
        <authorList>
            <person name="Gilroy R."/>
            <person name="Ravi A."/>
            <person name="Getino M."/>
            <person name="Pursley I."/>
            <person name="Horton D.L."/>
            <person name="Alikhan N.F."/>
            <person name="Baker D."/>
            <person name="Gharbi K."/>
            <person name="Hall N."/>
            <person name="Watson M."/>
            <person name="Adriaenssens E.M."/>
            <person name="Foster-Nyarko E."/>
            <person name="Jarju S."/>
            <person name="Secka A."/>
            <person name="Antonio M."/>
            <person name="Oren A."/>
            <person name="Chaudhuri R.R."/>
            <person name="La Ragione R."/>
            <person name="Hildebrand F."/>
            <person name="Pallen M.J."/>
        </authorList>
    </citation>
    <scope>NUCLEOTIDE SEQUENCE</scope>
    <source>
        <strain evidence="7">F6-6636</strain>
    </source>
</reference>
<dbReference type="FunFam" id="3.40.50.150:FF:000009">
    <property type="entry name" value="23S rRNA (Uracil(1939)-C(5))-methyltransferase RlmD"/>
    <property type="match status" value="1"/>
</dbReference>
<dbReference type="GO" id="GO:0070475">
    <property type="term" value="P:rRNA base methylation"/>
    <property type="evidence" value="ECO:0007669"/>
    <property type="project" value="TreeGrafter"/>
</dbReference>
<dbReference type="FunFam" id="2.40.50.140:FF:000097">
    <property type="entry name" value="23S rRNA (uracil(1939)-C(5))-methyltransferase RlmD"/>
    <property type="match status" value="1"/>
</dbReference>
<feature type="active site" description="Nucleophile" evidence="4">
    <location>
        <position position="417"/>
    </location>
</feature>
<feature type="binding site" evidence="4">
    <location>
        <position position="321"/>
    </location>
    <ligand>
        <name>S-adenosyl-L-methionine</name>
        <dbReference type="ChEBI" id="CHEBI:59789"/>
    </ligand>
</feature>
<dbReference type="FunFam" id="2.40.50.1070:FF:000003">
    <property type="entry name" value="23S rRNA (Uracil-5-)-methyltransferase RumA"/>
    <property type="match status" value="1"/>
</dbReference>
<evidence type="ECO:0000256" key="2">
    <source>
        <dbReference type="ARBA" id="ARBA00022679"/>
    </source>
</evidence>
<reference evidence="7" key="2">
    <citation type="submission" date="2021-04" db="EMBL/GenBank/DDBJ databases">
        <authorList>
            <person name="Gilroy R."/>
        </authorList>
    </citation>
    <scope>NUCLEOTIDE SEQUENCE</scope>
    <source>
        <strain evidence="7">F6-6636</strain>
    </source>
</reference>
<sequence>MQNKITVKVGQRFPLTIKRLGINGEGIGYFKHKIVFVPFALPQEVITAEVTTVNQNYLNARVTKIRQASPQRVIPKDNEVFGKVGGIELEDLAYDAQLRFKTSIIKQALAKFKPQNYQNYVIKPTIGMTKPYYYRNKAQFQVKKLTNGKIIAGLYAPNSHHLIDLPHLATQSHATMQAMRTIVDIFQQIDMSIYDEKRHTGAIRTIVIREAQATHELQVTLVTHTAVLSQQERLLMMIKNRLPQVVSVMQNINPNKTSLVWGDKTKLLAGKPQIREMINNYQYDLSARAFFQLNPQQTARLYRIAANALNLTPQDNLVDAYCGVGTLGISMANAVNEVRGMDIIPEAITDANHNATINHITNAHYEVGSAEVVFDKWLRDGFRPTALIVDPPRTGLDQQLINNILKTKPAKFVYVSCNPSTLARDLVKLAPTYHVDWMQSVDMFPQTARVEVVTKLSLKK</sequence>
<feature type="domain" description="TRAM" evidence="6">
    <location>
        <begin position="6"/>
        <end position="64"/>
    </location>
</feature>
<dbReference type="SUPFAM" id="SSF53335">
    <property type="entry name" value="S-adenosyl-L-methionine-dependent methyltransferases"/>
    <property type="match status" value="1"/>
</dbReference>
<evidence type="ECO:0000313" key="7">
    <source>
        <dbReference type="EMBL" id="MBU3851526.1"/>
    </source>
</evidence>
<comment type="caution">
    <text evidence="7">The sequence shown here is derived from an EMBL/GenBank/DDBJ whole genome shotgun (WGS) entry which is preliminary data.</text>
</comment>
<accession>A0A948TJ76</accession>
<dbReference type="PANTHER" id="PTHR11061:SF45">
    <property type="match status" value="1"/>
</dbReference>
<feature type="binding site" evidence="4">
    <location>
        <position position="390"/>
    </location>
    <ligand>
        <name>S-adenosyl-L-methionine</name>
        <dbReference type="ChEBI" id="CHEBI:59789"/>
    </ligand>
</feature>
<dbReference type="InterPro" id="IPR012340">
    <property type="entry name" value="NA-bd_OB-fold"/>
</dbReference>
<dbReference type="GO" id="GO:0070041">
    <property type="term" value="F:rRNA (uridine-C5-)-methyltransferase activity"/>
    <property type="evidence" value="ECO:0007669"/>
    <property type="project" value="TreeGrafter"/>
</dbReference>
<dbReference type="EC" id="2.1.1.190" evidence="7"/>
<dbReference type="NCBIfam" id="TIGR00479">
    <property type="entry name" value="rumA"/>
    <property type="match status" value="1"/>
</dbReference>
<protein>
    <submittedName>
        <fullName evidence="7">23S rRNA (Uracil(1939)-C(5))-methyltransferase RlmD</fullName>
        <ecNumber evidence="7">2.1.1.190</ecNumber>
    </submittedName>
</protein>
<dbReference type="Gene3D" id="2.40.50.140">
    <property type="entry name" value="Nucleic acid-binding proteins"/>
    <property type="match status" value="1"/>
</dbReference>
<feature type="binding site" evidence="4">
    <location>
        <position position="292"/>
    </location>
    <ligand>
        <name>S-adenosyl-L-methionine</name>
        <dbReference type="ChEBI" id="CHEBI:59789"/>
    </ligand>
</feature>
<dbReference type="InterPro" id="IPR010280">
    <property type="entry name" value="U5_MeTrfase_fam"/>
</dbReference>
<evidence type="ECO:0000256" key="1">
    <source>
        <dbReference type="ARBA" id="ARBA00022603"/>
    </source>
</evidence>
<dbReference type="InterPro" id="IPR030390">
    <property type="entry name" value="MeTrfase_TrmA_AS"/>
</dbReference>
<dbReference type="InterPro" id="IPR002792">
    <property type="entry name" value="TRAM_dom"/>
</dbReference>
<dbReference type="Gene3D" id="2.40.50.1070">
    <property type="match status" value="1"/>
</dbReference>
<evidence type="ECO:0000256" key="5">
    <source>
        <dbReference type="PROSITE-ProRule" id="PRU10015"/>
    </source>
</evidence>
<dbReference type="Pfam" id="PF01938">
    <property type="entry name" value="TRAM"/>
    <property type="match status" value="1"/>
</dbReference>
<evidence type="ECO:0000313" key="8">
    <source>
        <dbReference type="Proteomes" id="UP000777303"/>
    </source>
</evidence>
<evidence type="ECO:0000259" key="6">
    <source>
        <dbReference type="PROSITE" id="PS50926"/>
    </source>
</evidence>
<comment type="similarity">
    <text evidence="4">Belongs to the class I-like SAM-binding methyltransferase superfamily. RNA M5U methyltransferase family.</text>
</comment>
<keyword evidence="1 4" id="KW-0489">Methyltransferase</keyword>
<dbReference type="InterPro" id="IPR030391">
    <property type="entry name" value="MeTrfase_TrmA_CS"/>
</dbReference>
<keyword evidence="2 4" id="KW-0808">Transferase</keyword>
<dbReference type="PROSITE" id="PS51687">
    <property type="entry name" value="SAM_MT_RNA_M5U"/>
    <property type="match status" value="1"/>
</dbReference>
<evidence type="ECO:0000256" key="3">
    <source>
        <dbReference type="ARBA" id="ARBA00022691"/>
    </source>
</evidence>
<dbReference type="PANTHER" id="PTHR11061">
    <property type="entry name" value="RNA M5U METHYLTRANSFERASE"/>
    <property type="match status" value="1"/>
</dbReference>
<dbReference type="PROSITE" id="PS50926">
    <property type="entry name" value="TRAM"/>
    <property type="match status" value="1"/>
</dbReference>
<feature type="active site" evidence="5">
    <location>
        <position position="417"/>
    </location>
</feature>
<dbReference type="PROSITE" id="PS01231">
    <property type="entry name" value="TRMA_2"/>
    <property type="match status" value="1"/>
</dbReference>
<name>A0A948TJ76_9LACO</name>
<keyword evidence="3 4" id="KW-0949">S-adenosyl-L-methionine</keyword>
<organism evidence="7 8">
    <name type="scientific">Candidatus Paralactobacillus gallistercoris</name>
    <dbReference type="NCBI Taxonomy" id="2838724"/>
    <lineage>
        <taxon>Bacteria</taxon>
        <taxon>Bacillati</taxon>
        <taxon>Bacillota</taxon>
        <taxon>Bacilli</taxon>
        <taxon>Lactobacillales</taxon>
        <taxon>Lactobacillaceae</taxon>
        <taxon>Lactobacillus</taxon>
    </lineage>
</organism>